<organism evidence="1 2">
    <name type="scientific">Lentinus tigrinus ALCF2SS1-6</name>
    <dbReference type="NCBI Taxonomy" id="1328759"/>
    <lineage>
        <taxon>Eukaryota</taxon>
        <taxon>Fungi</taxon>
        <taxon>Dikarya</taxon>
        <taxon>Basidiomycota</taxon>
        <taxon>Agaricomycotina</taxon>
        <taxon>Agaricomycetes</taxon>
        <taxon>Polyporales</taxon>
        <taxon>Polyporaceae</taxon>
        <taxon>Lentinus</taxon>
    </lineage>
</organism>
<accession>A0A5C2SL54</accession>
<dbReference type="EMBL" id="ML122255">
    <property type="protein sequence ID" value="RPD63867.1"/>
    <property type="molecule type" value="Genomic_DNA"/>
</dbReference>
<proteinExistence type="predicted"/>
<protein>
    <submittedName>
        <fullName evidence="1">Uncharacterized protein</fullName>
    </submittedName>
</protein>
<gene>
    <name evidence="1" type="ORF">L227DRAFT_364103</name>
</gene>
<dbReference type="Proteomes" id="UP000313359">
    <property type="component" value="Unassembled WGS sequence"/>
</dbReference>
<keyword evidence="2" id="KW-1185">Reference proteome</keyword>
<reference evidence="1" key="1">
    <citation type="journal article" date="2018" name="Genome Biol. Evol.">
        <title>Genomics and development of Lentinus tigrinus, a white-rot wood-decaying mushroom with dimorphic fruiting bodies.</title>
        <authorList>
            <person name="Wu B."/>
            <person name="Xu Z."/>
            <person name="Knudson A."/>
            <person name="Carlson A."/>
            <person name="Chen N."/>
            <person name="Kovaka S."/>
            <person name="LaButti K."/>
            <person name="Lipzen A."/>
            <person name="Pennachio C."/>
            <person name="Riley R."/>
            <person name="Schakwitz W."/>
            <person name="Umezawa K."/>
            <person name="Ohm R.A."/>
            <person name="Grigoriev I.V."/>
            <person name="Nagy L.G."/>
            <person name="Gibbons J."/>
            <person name="Hibbett D."/>
        </authorList>
    </citation>
    <scope>NUCLEOTIDE SEQUENCE [LARGE SCALE GENOMIC DNA]</scope>
    <source>
        <strain evidence="1">ALCF2SS1-6</strain>
    </source>
</reference>
<name>A0A5C2SL54_9APHY</name>
<sequence length="172" mass="19289">MSNVSSLRPVIDQDVLCTVEVQVLSACMWTMDNDLLWSQSGKLGPVSSPRDNICRVMFRPAHQKLAHIQKDSTALRTRLMVRIVRLAPAAELQPNAFLNLPRLRSPSPRAVFFPGNRSYAPPKTLYKTLVLQQPCSSSALSPAGRTHTQAEAGRAHLERPTCRSYLRLSLRW</sequence>
<dbReference type="OrthoDB" id="3056235at2759"/>
<dbReference type="AlphaFoldDB" id="A0A5C2SL54"/>
<evidence type="ECO:0000313" key="2">
    <source>
        <dbReference type="Proteomes" id="UP000313359"/>
    </source>
</evidence>
<evidence type="ECO:0000313" key="1">
    <source>
        <dbReference type="EMBL" id="RPD63867.1"/>
    </source>
</evidence>
<dbReference type="STRING" id="1328759.A0A5C2SL54"/>